<evidence type="ECO:0000256" key="1">
    <source>
        <dbReference type="SAM" id="MobiDB-lite"/>
    </source>
</evidence>
<dbReference type="AlphaFoldDB" id="A0AAN8XL86"/>
<accession>A0AAN8XL86</accession>
<dbReference type="Proteomes" id="UP001381693">
    <property type="component" value="Unassembled WGS sequence"/>
</dbReference>
<sequence length="74" mass="8027">KRSSVDLNNHFGIPTTGLLHNHHALPDGIREDGGINGGSSPPAPLYVIYDEPNNAVGVKRNSFRDSYTPSREEA</sequence>
<name>A0AAN8XL86_HALRR</name>
<dbReference type="EMBL" id="JAXCGZ010000764">
    <property type="protein sequence ID" value="KAK7085592.1"/>
    <property type="molecule type" value="Genomic_DNA"/>
</dbReference>
<keyword evidence="3" id="KW-1185">Reference proteome</keyword>
<protein>
    <submittedName>
        <fullName evidence="2">Uncharacterized protein</fullName>
    </submittedName>
</protein>
<feature type="region of interest" description="Disordered" evidence="1">
    <location>
        <begin position="1"/>
        <end position="48"/>
    </location>
</feature>
<proteinExistence type="predicted"/>
<organism evidence="2 3">
    <name type="scientific">Halocaridina rubra</name>
    <name type="common">Hawaiian red shrimp</name>
    <dbReference type="NCBI Taxonomy" id="373956"/>
    <lineage>
        <taxon>Eukaryota</taxon>
        <taxon>Metazoa</taxon>
        <taxon>Ecdysozoa</taxon>
        <taxon>Arthropoda</taxon>
        <taxon>Crustacea</taxon>
        <taxon>Multicrustacea</taxon>
        <taxon>Malacostraca</taxon>
        <taxon>Eumalacostraca</taxon>
        <taxon>Eucarida</taxon>
        <taxon>Decapoda</taxon>
        <taxon>Pleocyemata</taxon>
        <taxon>Caridea</taxon>
        <taxon>Atyoidea</taxon>
        <taxon>Atyidae</taxon>
        <taxon>Halocaridina</taxon>
    </lineage>
</organism>
<evidence type="ECO:0000313" key="2">
    <source>
        <dbReference type="EMBL" id="KAK7085592.1"/>
    </source>
</evidence>
<gene>
    <name evidence="2" type="ORF">SK128_018210</name>
</gene>
<feature type="non-terminal residue" evidence="2">
    <location>
        <position position="1"/>
    </location>
</feature>
<reference evidence="2 3" key="1">
    <citation type="submission" date="2023-11" db="EMBL/GenBank/DDBJ databases">
        <title>Halocaridina rubra genome assembly.</title>
        <authorList>
            <person name="Smith C."/>
        </authorList>
    </citation>
    <scope>NUCLEOTIDE SEQUENCE [LARGE SCALE GENOMIC DNA]</scope>
    <source>
        <strain evidence="2">EP-1</strain>
        <tissue evidence="2">Whole</tissue>
    </source>
</reference>
<evidence type="ECO:0000313" key="3">
    <source>
        <dbReference type="Proteomes" id="UP001381693"/>
    </source>
</evidence>
<comment type="caution">
    <text evidence="2">The sequence shown here is derived from an EMBL/GenBank/DDBJ whole genome shotgun (WGS) entry which is preliminary data.</text>
</comment>
<feature type="compositionally biased region" description="Basic and acidic residues" evidence="1">
    <location>
        <begin position="24"/>
        <end position="33"/>
    </location>
</feature>